<evidence type="ECO:0000313" key="3">
    <source>
        <dbReference type="Proteomes" id="UP000326570"/>
    </source>
</evidence>
<organism evidence="2 3">
    <name type="scientific">Adhaeribacter soli</name>
    <dbReference type="NCBI Taxonomy" id="2607655"/>
    <lineage>
        <taxon>Bacteria</taxon>
        <taxon>Pseudomonadati</taxon>
        <taxon>Bacteroidota</taxon>
        <taxon>Cytophagia</taxon>
        <taxon>Cytophagales</taxon>
        <taxon>Hymenobacteraceae</taxon>
        <taxon>Adhaeribacter</taxon>
    </lineage>
</organism>
<evidence type="ECO:0000313" key="2">
    <source>
        <dbReference type="EMBL" id="KAA9340270.1"/>
    </source>
</evidence>
<protein>
    <submittedName>
        <fullName evidence="2">Uncharacterized protein</fullName>
    </submittedName>
</protein>
<name>A0A5N1J0V5_9BACT</name>
<feature type="transmembrane region" description="Helical" evidence="1">
    <location>
        <begin position="134"/>
        <end position="149"/>
    </location>
</feature>
<feature type="transmembrane region" description="Helical" evidence="1">
    <location>
        <begin position="294"/>
        <end position="311"/>
    </location>
</feature>
<evidence type="ECO:0000256" key="1">
    <source>
        <dbReference type="SAM" id="Phobius"/>
    </source>
</evidence>
<keyword evidence="3" id="KW-1185">Reference proteome</keyword>
<feature type="transmembrane region" description="Helical" evidence="1">
    <location>
        <begin position="63"/>
        <end position="85"/>
    </location>
</feature>
<dbReference type="RefSeq" id="WP_150903342.1">
    <property type="nucleotide sequence ID" value="NZ_VTWT01000003.1"/>
</dbReference>
<feature type="transmembrane region" description="Helical" evidence="1">
    <location>
        <begin position="187"/>
        <end position="205"/>
    </location>
</feature>
<dbReference type="EMBL" id="VTWT01000003">
    <property type="protein sequence ID" value="KAA9340270.1"/>
    <property type="molecule type" value="Genomic_DNA"/>
</dbReference>
<proteinExistence type="predicted"/>
<accession>A0A5N1J0V5</accession>
<keyword evidence="1" id="KW-0472">Membrane</keyword>
<gene>
    <name evidence="2" type="ORF">F0P94_07950</name>
</gene>
<comment type="caution">
    <text evidence="2">The sequence shown here is derived from an EMBL/GenBank/DDBJ whole genome shotgun (WGS) entry which is preliminary data.</text>
</comment>
<dbReference type="Proteomes" id="UP000326570">
    <property type="component" value="Unassembled WGS sequence"/>
</dbReference>
<reference evidence="2 3" key="1">
    <citation type="submission" date="2019-09" db="EMBL/GenBank/DDBJ databases">
        <title>Genome sequence of Adhaeribacter sp. M2.</title>
        <authorList>
            <person name="Srinivasan S."/>
        </authorList>
    </citation>
    <scope>NUCLEOTIDE SEQUENCE [LARGE SCALE GENOMIC DNA]</scope>
    <source>
        <strain evidence="2 3">M2</strain>
    </source>
</reference>
<dbReference type="AlphaFoldDB" id="A0A5N1J0V5"/>
<feature type="transmembrane region" description="Helical" evidence="1">
    <location>
        <begin position="12"/>
        <end position="42"/>
    </location>
</feature>
<keyword evidence="1" id="KW-1133">Transmembrane helix</keyword>
<keyword evidence="1" id="KW-0812">Transmembrane</keyword>
<feature type="transmembrane region" description="Helical" evidence="1">
    <location>
        <begin position="155"/>
        <end position="180"/>
    </location>
</feature>
<feature type="transmembrane region" description="Helical" evidence="1">
    <location>
        <begin position="253"/>
        <end position="273"/>
    </location>
</feature>
<feature type="transmembrane region" description="Helical" evidence="1">
    <location>
        <begin position="105"/>
        <end position="127"/>
    </location>
</feature>
<sequence length="357" mass="40786">MTTTQVNYLNVGLMLVSCALAFLLPFELFLFSYAILGPLHYLTEINWLHKRNYFTKGKNDYMLLLALCFLVVFSFYFKIALGWFLPTDSQGQVIVSPQVKAIADAADQLTPTFVLAAFGAGLIMILVQSRKMKLISYGLLLGLCFLLREDKTYLVPFAAFLPTLGHVFLFTGAFILVGALKSRSFSGILSLAIFIACALSFFFFIPETAGYAVNEDLRYKYNVSFLTLNFGLMEIFQPTATANARTTDQLLSLLYESQFGILITRFLAFAYTYHYLNWFSKTSVIKWHQVPKKQLLLVTVLWLTSIGLFFYDYKVGFIVLYLLSMLHVLLEFPLNFQSFRQIGEEVKLRFQPMRVNS</sequence>